<evidence type="ECO:0008006" key="2">
    <source>
        <dbReference type="Google" id="ProtNLM"/>
    </source>
</evidence>
<evidence type="ECO:0000313" key="1">
    <source>
        <dbReference type="EMBL" id="KKK71786.1"/>
    </source>
</evidence>
<protein>
    <recommendedName>
        <fullName evidence="2">Ig-like domain-containing protein</fullName>
    </recommendedName>
</protein>
<dbReference type="AlphaFoldDB" id="A0A0F9AHX3"/>
<dbReference type="NCBIfam" id="NF038133">
    <property type="entry name" value="choice_anch_L"/>
    <property type="match status" value="1"/>
</dbReference>
<proteinExistence type="predicted"/>
<accession>A0A0F9AHX3</accession>
<organism evidence="1">
    <name type="scientific">marine sediment metagenome</name>
    <dbReference type="NCBI Taxonomy" id="412755"/>
    <lineage>
        <taxon>unclassified sequences</taxon>
        <taxon>metagenomes</taxon>
        <taxon>ecological metagenomes</taxon>
    </lineage>
</organism>
<comment type="caution">
    <text evidence="1">The sequence shown here is derived from an EMBL/GenBank/DDBJ whole genome shotgun (WGS) entry which is preliminary data.</text>
</comment>
<dbReference type="Gene3D" id="2.60.40.10">
    <property type="entry name" value="Immunoglobulins"/>
    <property type="match status" value="1"/>
</dbReference>
<dbReference type="InterPro" id="IPR049804">
    <property type="entry name" value="Choice_anch_L"/>
</dbReference>
<name>A0A0F9AHX3_9ZZZZ</name>
<dbReference type="EMBL" id="LAZR01057572">
    <property type="protein sequence ID" value="KKK71786.1"/>
    <property type="molecule type" value="Genomic_DNA"/>
</dbReference>
<dbReference type="InterPro" id="IPR013783">
    <property type="entry name" value="Ig-like_fold"/>
</dbReference>
<reference evidence="1" key="1">
    <citation type="journal article" date="2015" name="Nature">
        <title>Complex archaea that bridge the gap between prokaryotes and eukaryotes.</title>
        <authorList>
            <person name="Spang A."/>
            <person name="Saw J.H."/>
            <person name="Jorgensen S.L."/>
            <person name="Zaremba-Niedzwiedzka K."/>
            <person name="Martijn J."/>
            <person name="Lind A.E."/>
            <person name="van Eijk R."/>
            <person name="Schleper C."/>
            <person name="Guy L."/>
            <person name="Ettema T.J."/>
        </authorList>
    </citation>
    <scope>NUCLEOTIDE SEQUENCE</scope>
</reference>
<sequence>VLPGGNTPVSVQNIKDNTYNPVCPSTNADLFASYEVENTQSTVNMRGYTSVLTAASSSLVPGREYKMRIVIGDANDSRFDSAIFLSAGSFDTGVNLGPDFSLCGGDGTVLESGLTGNGYTFRWFKDDVVIGGQNGNTLAIGESGTYRVEVTRSDSNCLLEDEIVVSDLNVTQPQDLSACYSNNGNGNFDLTENDAAALGITDEGYDILYYESQNAVNNGNPLPTNQLTAYTSTGNQNIFIKLRNTETGIFCDAQYTFQLNVSEPINVQAPAPIDICVLPGEDGMVDLSASMPVFSGGEDPADYEVTYYSARRNAQDASDPIDITVPYTVPQGTTTRTIYIRVALTAQPACYEVISFPIRVGDLPLVEEIEDVVACGSYTLPPLT</sequence>
<gene>
    <name evidence="1" type="ORF">LCGC14_2910430</name>
</gene>
<feature type="non-terminal residue" evidence="1">
    <location>
        <position position="384"/>
    </location>
</feature>
<feature type="non-terminal residue" evidence="1">
    <location>
        <position position="1"/>
    </location>
</feature>